<protein>
    <submittedName>
        <fullName evidence="3">Heterokaryon incompatibility protein-domain-containing protein</fullName>
    </submittedName>
</protein>
<dbReference type="Proteomes" id="UP001172102">
    <property type="component" value="Unassembled WGS sequence"/>
</dbReference>
<evidence type="ECO:0000256" key="1">
    <source>
        <dbReference type="SAM" id="MobiDB-lite"/>
    </source>
</evidence>
<dbReference type="EMBL" id="JAUKUA010000009">
    <property type="protein sequence ID" value="KAK0702356.1"/>
    <property type="molecule type" value="Genomic_DNA"/>
</dbReference>
<dbReference type="Pfam" id="PF06985">
    <property type="entry name" value="HET"/>
    <property type="match status" value="1"/>
</dbReference>
<gene>
    <name evidence="3" type="ORF">B0H67DRAFT_595540</name>
</gene>
<feature type="compositionally biased region" description="Polar residues" evidence="1">
    <location>
        <begin position="471"/>
        <end position="491"/>
    </location>
</feature>
<dbReference type="PANTHER" id="PTHR33112">
    <property type="entry name" value="DOMAIN PROTEIN, PUTATIVE-RELATED"/>
    <property type="match status" value="1"/>
</dbReference>
<evidence type="ECO:0000313" key="4">
    <source>
        <dbReference type="Proteomes" id="UP001172102"/>
    </source>
</evidence>
<evidence type="ECO:0000313" key="3">
    <source>
        <dbReference type="EMBL" id="KAK0702356.1"/>
    </source>
</evidence>
<comment type="caution">
    <text evidence="3">The sequence shown here is derived from an EMBL/GenBank/DDBJ whole genome shotgun (WGS) entry which is preliminary data.</text>
</comment>
<dbReference type="InterPro" id="IPR010730">
    <property type="entry name" value="HET"/>
</dbReference>
<accession>A0AA39ZRP0</accession>
<feature type="compositionally biased region" description="Low complexity" evidence="1">
    <location>
        <begin position="492"/>
        <end position="513"/>
    </location>
</feature>
<organism evidence="3 4">
    <name type="scientific">Lasiosphaeris hirsuta</name>
    <dbReference type="NCBI Taxonomy" id="260670"/>
    <lineage>
        <taxon>Eukaryota</taxon>
        <taxon>Fungi</taxon>
        <taxon>Dikarya</taxon>
        <taxon>Ascomycota</taxon>
        <taxon>Pezizomycotina</taxon>
        <taxon>Sordariomycetes</taxon>
        <taxon>Sordariomycetidae</taxon>
        <taxon>Sordariales</taxon>
        <taxon>Lasiosphaeriaceae</taxon>
        <taxon>Lasiosphaeris</taxon>
    </lineage>
</organism>
<feature type="domain" description="Heterokaryon incompatibility" evidence="2">
    <location>
        <begin position="257"/>
        <end position="420"/>
    </location>
</feature>
<keyword evidence="4" id="KW-1185">Reference proteome</keyword>
<name>A0AA39ZRP0_9PEZI</name>
<sequence length="818" mass="91204">MASGNFDPGDIKLAPSDRFESSAPDGTIVPLNKLCVPCSAFISSSALLQKLVRGSTIKIEASEVGAVGSPDQLKTGYHSGQCHLCALLWDRAGGHLLDPSRSARCMDYGAPVAVEIEARDDEKQMAITAAIEEDRARKLWAKFGPTPTMSEAGHIHLRIPVLNRDVYAELHIHRSSHPNLNREALGKTSISISSRHERNFEHIKNWRLQCSQTHTKCREFSGLIAPGGQLPSRLLDVTGNKVKLECQVQNLPPGVQYATLSHMWGDPSASPLRLIQATLEQFTSDIPLAGLPEKYVDAIRVTRALGFCYVWIDSLCIIQDSREDWETEALKMAAVYGRTACNISYTFPPGSEPSGNHLRDPRVHLPCQASLPPKGRAAAKATVMDSLVIQHRSGYLRPPWSPTMYKNVWPLLRRGWVYQERLLCPRTVYYGQDRLLWECCEGISDEFYGPMTIVPGSKVHFHRIITGISGSSRASSNDATTRQDQPDSAVQSSPTGSSPTTTRSDADSSTAETQWGPLVRDYRGASLTFESDRGIAFAGIARAIQAQGHLTYLAGLWRELFAYDLLWTVSPLPTNPGEFRRKQAESKPAPSWSWFSVPVHTSPLGTDILDFPFRTTMQTYKRFAVYHATVISFDHPRLETAPDALLHDFADMSVTLRTRRIPCTFKWWDAYLYVLPFGELKWMLGAKKNWIPSTNEWVSPRVLKYAHDDPLLGQGDKLPEGACMLLTVEHGWHHDTLAPSKEYKYTHRDASGKIPASWKTSYQYSGIVVVPAESQRYGNGCWRRIGAFTYGYGDDITGQSFITPFEHGGAIEEELVLI</sequence>
<dbReference type="PANTHER" id="PTHR33112:SF16">
    <property type="entry name" value="HETEROKARYON INCOMPATIBILITY DOMAIN-CONTAINING PROTEIN"/>
    <property type="match status" value="1"/>
</dbReference>
<reference evidence="3" key="1">
    <citation type="submission" date="2023-06" db="EMBL/GenBank/DDBJ databases">
        <title>Genome-scale phylogeny and comparative genomics of the fungal order Sordariales.</title>
        <authorList>
            <consortium name="Lawrence Berkeley National Laboratory"/>
            <person name="Hensen N."/>
            <person name="Bonometti L."/>
            <person name="Westerberg I."/>
            <person name="Brannstrom I.O."/>
            <person name="Guillou S."/>
            <person name="Cros-Aarteil S."/>
            <person name="Calhoun S."/>
            <person name="Haridas S."/>
            <person name="Kuo A."/>
            <person name="Mondo S."/>
            <person name="Pangilinan J."/>
            <person name="Riley R."/>
            <person name="Labutti K."/>
            <person name="Andreopoulos B."/>
            <person name="Lipzen A."/>
            <person name="Chen C."/>
            <person name="Yanf M."/>
            <person name="Daum C."/>
            <person name="Ng V."/>
            <person name="Clum A."/>
            <person name="Steindorff A."/>
            <person name="Ohm R."/>
            <person name="Martin F."/>
            <person name="Silar P."/>
            <person name="Natvig D."/>
            <person name="Lalanne C."/>
            <person name="Gautier V."/>
            <person name="Ament-Velasquez S.L."/>
            <person name="Kruys A."/>
            <person name="Hutchinson M.I."/>
            <person name="Powell A.J."/>
            <person name="Barry K."/>
            <person name="Miller A.N."/>
            <person name="Grigoriev I.V."/>
            <person name="Debuchy R."/>
            <person name="Gladieux P."/>
            <person name="Thoren M.H."/>
            <person name="Johannesson H."/>
        </authorList>
    </citation>
    <scope>NUCLEOTIDE SEQUENCE</scope>
    <source>
        <strain evidence="3">SMH4607-1</strain>
    </source>
</reference>
<evidence type="ECO:0000259" key="2">
    <source>
        <dbReference type="Pfam" id="PF06985"/>
    </source>
</evidence>
<feature type="region of interest" description="Disordered" evidence="1">
    <location>
        <begin position="471"/>
        <end position="513"/>
    </location>
</feature>
<proteinExistence type="predicted"/>
<dbReference type="AlphaFoldDB" id="A0AA39ZRP0"/>